<evidence type="ECO:0000313" key="1">
    <source>
        <dbReference type="EMBL" id="MPL58848.1"/>
    </source>
</evidence>
<dbReference type="EMBL" id="VSSQ01000008">
    <property type="protein sequence ID" value="MPL58848.1"/>
    <property type="molecule type" value="Genomic_DNA"/>
</dbReference>
<comment type="caution">
    <text evidence="1">The sequence shown here is derived from an EMBL/GenBank/DDBJ whole genome shotgun (WGS) entry which is preliminary data.</text>
</comment>
<protein>
    <submittedName>
        <fullName evidence="1">Uncharacterized protein</fullName>
    </submittedName>
</protein>
<organism evidence="1">
    <name type="scientific">bioreactor metagenome</name>
    <dbReference type="NCBI Taxonomy" id="1076179"/>
    <lineage>
        <taxon>unclassified sequences</taxon>
        <taxon>metagenomes</taxon>
        <taxon>ecological metagenomes</taxon>
    </lineage>
</organism>
<dbReference type="AlphaFoldDB" id="A0A644SVW1"/>
<accession>A0A644SVW1</accession>
<sequence>MKRKYVDRPKGYKVDISFSDEEKKKFLEFVAKTGKSKGAWVRIVVLKAMETEERLAALAESGRV</sequence>
<proteinExistence type="predicted"/>
<gene>
    <name evidence="1" type="ORF">SDC9_04392</name>
</gene>
<name>A0A644SVW1_9ZZZZ</name>
<reference evidence="1" key="1">
    <citation type="submission" date="2019-08" db="EMBL/GenBank/DDBJ databases">
        <authorList>
            <person name="Kucharzyk K."/>
            <person name="Murdoch R.W."/>
            <person name="Higgins S."/>
            <person name="Loffler F."/>
        </authorList>
    </citation>
    <scope>NUCLEOTIDE SEQUENCE</scope>
</reference>